<comment type="similarity">
    <text evidence="10">Belongs to the glycosyltransferase 28 family. MurG subfamily.</text>
</comment>
<comment type="pathway">
    <text evidence="10">Cell wall biogenesis; peptidoglycan biosynthesis.</text>
</comment>
<dbReference type="NCBIfam" id="NF009102">
    <property type="entry name" value="PRK12446.1"/>
    <property type="match status" value="1"/>
</dbReference>
<keyword evidence="3 10" id="KW-0328">Glycosyltransferase</keyword>
<dbReference type="SUPFAM" id="SSF53756">
    <property type="entry name" value="UDP-Glycosyltransferase/glycogen phosphorylase"/>
    <property type="match status" value="1"/>
</dbReference>
<name>A0ABR5A1W2_9BACL</name>
<dbReference type="RefSeq" id="WP_041065006.1">
    <property type="nucleotide sequence ID" value="NZ_JXAL01000024.1"/>
</dbReference>
<dbReference type="GO" id="GO:0016757">
    <property type="term" value="F:glycosyltransferase activity"/>
    <property type="evidence" value="ECO:0007669"/>
    <property type="project" value="UniProtKB-KW"/>
</dbReference>
<keyword evidence="2 10" id="KW-0132">Cell division</keyword>
<evidence type="ECO:0000313" key="14">
    <source>
        <dbReference type="Proteomes" id="UP000054526"/>
    </source>
</evidence>
<organism evidence="13 14">
    <name type="scientific">Cohnella kolymensis</name>
    <dbReference type="NCBI Taxonomy" id="1590652"/>
    <lineage>
        <taxon>Bacteria</taxon>
        <taxon>Bacillati</taxon>
        <taxon>Bacillota</taxon>
        <taxon>Bacilli</taxon>
        <taxon>Bacillales</taxon>
        <taxon>Paenibacillaceae</taxon>
        <taxon>Cohnella</taxon>
    </lineage>
</organism>
<reference evidence="13 14" key="1">
    <citation type="submission" date="2014-12" db="EMBL/GenBank/DDBJ databases">
        <title>Draft genome sequence of Cohnella kolymensis strain B-2846.</title>
        <authorList>
            <person name="Karlyshev A.V."/>
            <person name="Kudryashova E.B."/>
        </authorList>
    </citation>
    <scope>NUCLEOTIDE SEQUENCE [LARGE SCALE GENOMIC DNA]</scope>
    <source>
        <strain evidence="13 14">VKM B-2846</strain>
    </source>
</reference>
<evidence type="ECO:0000256" key="4">
    <source>
        <dbReference type="ARBA" id="ARBA00022679"/>
    </source>
</evidence>
<evidence type="ECO:0000256" key="8">
    <source>
        <dbReference type="ARBA" id="ARBA00023306"/>
    </source>
</evidence>
<proteinExistence type="inferred from homology"/>
<comment type="subcellular location">
    <subcellularLocation>
        <location evidence="10">Cell membrane</location>
        <topology evidence="10">Peripheral membrane protein</topology>
        <orientation evidence="10">Cytoplasmic side</orientation>
    </subcellularLocation>
</comment>
<evidence type="ECO:0000256" key="2">
    <source>
        <dbReference type="ARBA" id="ARBA00022618"/>
    </source>
</evidence>
<keyword evidence="6 10" id="KW-0573">Peptidoglycan synthesis</keyword>
<feature type="domain" description="Glycosyl transferase family 28 C-terminal" evidence="12">
    <location>
        <begin position="190"/>
        <end position="341"/>
    </location>
</feature>
<dbReference type="InterPro" id="IPR006009">
    <property type="entry name" value="GlcNAc_MurG"/>
</dbReference>
<evidence type="ECO:0000256" key="1">
    <source>
        <dbReference type="ARBA" id="ARBA00022475"/>
    </source>
</evidence>
<dbReference type="InterPro" id="IPR007235">
    <property type="entry name" value="Glyco_trans_28_C"/>
</dbReference>
<evidence type="ECO:0000256" key="9">
    <source>
        <dbReference type="ARBA" id="ARBA00023316"/>
    </source>
</evidence>
<keyword evidence="5 10" id="KW-0133">Cell shape</keyword>
<evidence type="ECO:0000256" key="6">
    <source>
        <dbReference type="ARBA" id="ARBA00022984"/>
    </source>
</evidence>
<dbReference type="PANTHER" id="PTHR21015">
    <property type="entry name" value="UDP-N-ACETYLGLUCOSAMINE--N-ACETYLMURAMYL-(PENTAPEPTIDE) PYROPHOSPHORYL-UNDECAPRENOL N-ACETYLGLUCOSAMINE TRANSFERASE 1"/>
    <property type="match status" value="1"/>
</dbReference>
<protein>
    <recommendedName>
        <fullName evidence="10">UDP-N-acetylglucosamine--N-acetylmuramyl-(pentapeptide) pyrophosphoryl-undecaprenol N-acetylglucosamine transferase</fullName>
        <ecNumber evidence="10">2.4.1.227</ecNumber>
    </recommendedName>
    <alternativeName>
        <fullName evidence="10">Undecaprenyl-PP-MurNAc-pentapeptide-UDPGlcNAc GlcNAc transferase</fullName>
    </alternativeName>
</protein>
<comment type="caution">
    <text evidence="13">The sequence shown here is derived from an EMBL/GenBank/DDBJ whole genome shotgun (WGS) entry which is preliminary data.</text>
</comment>
<accession>A0ABR5A1W2</accession>
<dbReference type="Gene3D" id="3.40.50.2000">
    <property type="entry name" value="Glycogen Phosphorylase B"/>
    <property type="match status" value="2"/>
</dbReference>
<feature type="domain" description="Glycosyltransferase family 28 N-terminal" evidence="11">
    <location>
        <begin position="5"/>
        <end position="143"/>
    </location>
</feature>
<evidence type="ECO:0000256" key="3">
    <source>
        <dbReference type="ARBA" id="ARBA00022676"/>
    </source>
</evidence>
<keyword evidence="4 10" id="KW-0808">Transferase</keyword>
<dbReference type="Pfam" id="PF04101">
    <property type="entry name" value="Glyco_tran_28_C"/>
    <property type="match status" value="1"/>
</dbReference>
<dbReference type="HAMAP" id="MF_00033">
    <property type="entry name" value="MurG"/>
    <property type="match status" value="1"/>
</dbReference>
<evidence type="ECO:0000259" key="11">
    <source>
        <dbReference type="Pfam" id="PF03033"/>
    </source>
</evidence>
<dbReference type="Pfam" id="PF03033">
    <property type="entry name" value="Glyco_transf_28"/>
    <property type="match status" value="1"/>
</dbReference>
<comment type="catalytic activity">
    <reaction evidence="10">
        <text>di-trans,octa-cis-undecaprenyl diphospho-N-acetyl-alpha-D-muramoyl-L-alanyl-D-glutamyl-meso-2,6-diaminopimeloyl-D-alanyl-D-alanine + UDP-N-acetyl-alpha-D-glucosamine = di-trans,octa-cis-undecaprenyl diphospho-[N-acetyl-alpha-D-glucosaminyl-(1-&gt;4)]-N-acetyl-alpha-D-muramoyl-L-alanyl-D-glutamyl-meso-2,6-diaminopimeloyl-D-alanyl-D-alanine + UDP + H(+)</text>
        <dbReference type="Rhea" id="RHEA:31227"/>
        <dbReference type="ChEBI" id="CHEBI:15378"/>
        <dbReference type="ChEBI" id="CHEBI:57705"/>
        <dbReference type="ChEBI" id="CHEBI:58223"/>
        <dbReference type="ChEBI" id="CHEBI:61387"/>
        <dbReference type="ChEBI" id="CHEBI:61388"/>
        <dbReference type="EC" id="2.4.1.227"/>
    </reaction>
</comment>
<sequence>MMKKIIFTGGGSAGHVTVNIALIPRFLQDGWSVEYMGSESGIEKQLVSSIPGVRYHGVATGKLRRYFDWQNIKDPFKIVKGILQAYRLIKQQKPNVLFSKGGFVSVPVVIGAWLNKVPVILHESDVTPGLANRLCIPFAAAVCTTFPDTEKFLPKEKSHYVGPIVRQDLKRGSAERGRQYCQFTDKKPILLIMGGSLGSRKINETIRAGLNQLIQRFQVVHLCGKEQIDSTIQCPEYKQYEYLNEELADVMAMTDIVISRAGANSIFEFLILHKPMLLIPLTKEQSRGDQILNAASFKKSGFSEVLYEEHLTVETMISDIIRVYDHREVYKQNMEKFIQNDALSFVFDLIKQTAK</sequence>
<evidence type="ECO:0000256" key="7">
    <source>
        <dbReference type="ARBA" id="ARBA00023136"/>
    </source>
</evidence>
<comment type="function">
    <text evidence="10">Cell wall formation. Catalyzes the transfer of a GlcNAc subunit on undecaprenyl-pyrophosphoryl-MurNAc-pentapeptide (lipid intermediate I) to form undecaprenyl-pyrophosphoryl-MurNAc-(pentapeptide)GlcNAc (lipid intermediate II).</text>
</comment>
<feature type="binding site" evidence="10">
    <location>
        <begin position="12"/>
        <end position="14"/>
    </location>
    <ligand>
        <name>UDP-N-acetyl-alpha-D-glucosamine</name>
        <dbReference type="ChEBI" id="CHEBI:57705"/>
    </ligand>
</feature>
<feature type="binding site" evidence="10">
    <location>
        <position position="290"/>
    </location>
    <ligand>
        <name>UDP-N-acetyl-alpha-D-glucosamine</name>
        <dbReference type="ChEBI" id="CHEBI:57705"/>
    </ligand>
</feature>
<feature type="binding site" evidence="10">
    <location>
        <position position="166"/>
    </location>
    <ligand>
        <name>UDP-N-acetyl-alpha-D-glucosamine</name>
        <dbReference type="ChEBI" id="CHEBI:57705"/>
    </ligand>
</feature>
<evidence type="ECO:0000256" key="10">
    <source>
        <dbReference type="HAMAP-Rule" id="MF_00033"/>
    </source>
</evidence>
<dbReference type="CDD" id="cd03785">
    <property type="entry name" value="GT28_MurG"/>
    <property type="match status" value="1"/>
</dbReference>
<keyword evidence="7 10" id="KW-0472">Membrane</keyword>
<keyword evidence="9 10" id="KW-0961">Cell wall biogenesis/degradation</keyword>
<dbReference type="PANTHER" id="PTHR21015:SF27">
    <property type="entry name" value="UDP-N-ACETYLGLUCOSAMINE--N-ACETYLMURAMYL-(PENTAPEPTIDE) PYROPHOSPHORYL-UNDECAPRENOL N-ACETYLGLUCOSAMINE TRANSFERASE"/>
    <property type="match status" value="1"/>
</dbReference>
<dbReference type="EMBL" id="JXAL01000024">
    <property type="protein sequence ID" value="KIL35053.1"/>
    <property type="molecule type" value="Genomic_DNA"/>
</dbReference>
<keyword evidence="14" id="KW-1185">Reference proteome</keyword>
<gene>
    <name evidence="10" type="primary">murG</name>
    <name evidence="13" type="ORF">SD71_15440</name>
</gene>
<evidence type="ECO:0000313" key="13">
    <source>
        <dbReference type="EMBL" id="KIL35053.1"/>
    </source>
</evidence>
<keyword evidence="1 10" id="KW-1003">Cell membrane</keyword>
<dbReference type="InterPro" id="IPR004276">
    <property type="entry name" value="GlycoTrans_28_N"/>
</dbReference>
<evidence type="ECO:0000259" key="12">
    <source>
        <dbReference type="Pfam" id="PF04101"/>
    </source>
</evidence>
<dbReference type="Proteomes" id="UP000054526">
    <property type="component" value="Unassembled WGS sequence"/>
</dbReference>
<keyword evidence="8 10" id="KW-0131">Cell cycle</keyword>
<evidence type="ECO:0000256" key="5">
    <source>
        <dbReference type="ARBA" id="ARBA00022960"/>
    </source>
</evidence>
<comment type="caution">
    <text evidence="10">Lacks conserved residue(s) required for the propagation of feature annotation.</text>
</comment>
<feature type="binding site" evidence="10">
    <location>
        <position position="196"/>
    </location>
    <ligand>
        <name>UDP-N-acetyl-alpha-D-glucosamine</name>
        <dbReference type="ChEBI" id="CHEBI:57705"/>
    </ligand>
</feature>
<dbReference type="EC" id="2.4.1.227" evidence="10"/>